<evidence type="ECO:0000313" key="3">
    <source>
        <dbReference type="Proteomes" id="UP000235598"/>
    </source>
</evidence>
<name>A0A2N6VM12_9MICO</name>
<evidence type="ECO:0000256" key="1">
    <source>
        <dbReference type="SAM" id="Phobius"/>
    </source>
</evidence>
<comment type="caution">
    <text evidence="2">The sequence shown here is derived from an EMBL/GenBank/DDBJ whole genome shotgun (WGS) entry which is preliminary data.</text>
</comment>
<keyword evidence="1" id="KW-0472">Membrane</keyword>
<accession>A0A2N6VM12</accession>
<dbReference type="EMBL" id="PNHK01000003">
    <property type="protein sequence ID" value="PMD05068.1"/>
    <property type="molecule type" value="Genomic_DNA"/>
</dbReference>
<dbReference type="Pfam" id="PF11070">
    <property type="entry name" value="DUF2871"/>
    <property type="match status" value="1"/>
</dbReference>
<keyword evidence="1" id="KW-1133">Transmembrane helix</keyword>
<dbReference type="InterPro" id="IPR021299">
    <property type="entry name" value="DUF2871"/>
</dbReference>
<keyword evidence="1" id="KW-0812">Transmembrane</keyword>
<reference evidence="2 3" key="1">
    <citation type="submission" date="2017-09" db="EMBL/GenBank/DDBJ databases">
        <title>Bacterial strain isolated from the female urinary microbiota.</title>
        <authorList>
            <person name="Thomas-White K."/>
            <person name="Kumar N."/>
            <person name="Forster S."/>
            <person name="Putonti C."/>
            <person name="Lawley T."/>
            <person name="Wolfe A.J."/>
        </authorList>
    </citation>
    <scope>NUCLEOTIDE SEQUENCE [LARGE SCALE GENOMIC DNA]</scope>
    <source>
        <strain evidence="2 3">UMB1301</strain>
    </source>
</reference>
<dbReference type="RefSeq" id="WP_102239009.1">
    <property type="nucleotide sequence ID" value="NZ_PNHK01000003.1"/>
</dbReference>
<gene>
    <name evidence="2" type="ORF">CJ199_08210</name>
</gene>
<evidence type="ECO:0008006" key="4">
    <source>
        <dbReference type="Google" id="ProtNLM"/>
    </source>
</evidence>
<feature type="transmembrane region" description="Helical" evidence="1">
    <location>
        <begin position="108"/>
        <end position="130"/>
    </location>
</feature>
<sequence length="140" mass="15238">MRKLYYAALTYLILGLASGVFYREYTKIVGFEQGQYTQLSTLHTHLLMLGFFAMLIVLALDKVFDLSSSKTFSTFFWTYNAGMAVTITMMVVHGIMAVGGSSSNGMTAGIAGLGHILLTFGLVSLMMSLGGRVKEVAARK</sequence>
<dbReference type="Proteomes" id="UP000235598">
    <property type="component" value="Unassembled WGS sequence"/>
</dbReference>
<feature type="transmembrane region" description="Helical" evidence="1">
    <location>
        <begin position="76"/>
        <end position="96"/>
    </location>
</feature>
<evidence type="ECO:0000313" key="2">
    <source>
        <dbReference type="EMBL" id="PMD05068.1"/>
    </source>
</evidence>
<protein>
    <recommendedName>
        <fullName evidence="4">DUF2871 domain-containing protein</fullName>
    </recommendedName>
</protein>
<proteinExistence type="predicted"/>
<feature type="transmembrane region" description="Helical" evidence="1">
    <location>
        <begin position="43"/>
        <end position="64"/>
    </location>
</feature>
<dbReference type="OrthoDB" id="1644899at2"/>
<organism evidence="2 3">
    <name type="scientific">Brevibacterium paucivorans</name>
    <dbReference type="NCBI Taxonomy" id="170994"/>
    <lineage>
        <taxon>Bacteria</taxon>
        <taxon>Bacillati</taxon>
        <taxon>Actinomycetota</taxon>
        <taxon>Actinomycetes</taxon>
        <taxon>Micrococcales</taxon>
        <taxon>Brevibacteriaceae</taxon>
        <taxon>Brevibacterium</taxon>
    </lineage>
</organism>
<dbReference type="AlphaFoldDB" id="A0A2N6VM12"/>